<reference evidence="3 4" key="1">
    <citation type="submission" date="2019-05" db="EMBL/GenBank/DDBJ databases">
        <title>Emergence of the Ug99 lineage of the wheat stem rust pathogen through somatic hybridization.</title>
        <authorList>
            <person name="Li F."/>
            <person name="Upadhyaya N.M."/>
            <person name="Sperschneider J."/>
            <person name="Matny O."/>
            <person name="Nguyen-Phuc H."/>
            <person name="Mago R."/>
            <person name="Raley C."/>
            <person name="Miller M.E."/>
            <person name="Silverstein K.A.T."/>
            <person name="Henningsen E."/>
            <person name="Hirsch C.D."/>
            <person name="Visser B."/>
            <person name="Pretorius Z.A."/>
            <person name="Steffenson B.J."/>
            <person name="Schwessinger B."/>
            <person name="Dodds P.N."/>
            <person name="Figueroa M."/>
        </authorList>
    </citation>
    <scope>NUCLEOTIDE SEQUENCE [LARGE SCALE GENOMIC DNA]</scope>
    <source>
        <strain evidence="3 4">Ug99</strain>
    </source>
</reference>
<evidence type="ECO:0000256" key="1">
    <source>
        <dbReference type="SAM" id="MobiDB-lite"/>
    </source>
</evidence>
<evidence type="ECO:0000313" key="3">
    <source>
        <dbReference type="EMBL" id="KAA1075610.1"/>
    </source>
</evidence>
<comment type="caution">
    <text evidence="3">The sequence shown here is derived from an EMBL/GenBank/DDBJ whole genome shotgun (WGS) entry which is preliminary data.</text>
</comment>
<dbReference type="Proteomes" id="UP000325313">
    <property type="component" value="Unassembled WGS sequence"/>
</dbReference>
<feature type="signal peptide" evidence="2">
    <location>
        <begin position="1"/>
        <end position="18"/>
    </location>
</feature>
<gene>
    <name evidence="3" type="ORF">PGTUg99_031871</name>
</gene>
<organism evidence="3 4">
    <name type="scientific">Puccinia graminis f. sp. tritici</name>
    <dbReference type="NCBI Taxonomy" id="56615"/>
    <lineage>
        <taxon>Eukaryota</taxon>
        <taxon>Fungi</taxon>
        <taxon>Dikarya</taxon>
        <taxon>Basidiomycota</taxon>
        <taxon>Pucciniomycotina</taxon>
        <taxon>Pucciniomycetes</taxon>
        <taxon>Pucciniales</taxon>
        <taxon>Pucciniaceae</taxon>
        <taxon>Puccinia</taxon>
    </lineage>
</organism>
<accession>A0A5B0MIK9</accession>
<protein>
    <recommendedName>
        <fullName evidence="5">Secreted protein</fullName>
    </recommendedName>
</protein>
<evidence type="ECO:0000256" key="2">
    <source>
        <dbReference type="SAM" id="SignalP"/>
    </source>
</evidence>
<dbReference type="AlphaFoldDB" id="A0A5B0MIK9"/>
<feature type="region of interest" description="Disordered" evidence="1">
    <location>
        <begin position="34"/>
        <end position="78"/>
    </location>
</feature>
<name>A0A5B0MIK9_PUCGR</name>
<feature type="compositionally biased region" description="Polar residues" evidence="1">
    <location>
        <begin position="66"/>
        <end position="75"/>
    </location>
</feature>
<sequence>MSLSLLVLFFQFFFLALQRIAPFHLSEPAIIRAGNAENRRTKQLQATSTAPRLPDSTKMSDETTPTHETSGSTRTADAADMQTAKDWFKSVFKIQHAAIIEAQADRRQAAEDR</sequence>
<evidence type="ECO:0000313" key="4">
    <source>
        <dbReference type="Proteomes" id="UP000325313"/>
    </source>
</evidence>
<proteinExistence type="predicted"/>
<evidence type="ECO:0008006" key="5">
    <source>
        <dbReference type="Google" id="ProtNLM"/>
    </source>
</evidence>
<dbReference type="EMBL" id="VDEP01000472">
    <property type="protein sequence ID" value="KAA1075610.1"/>
    <property type="molecule type" value="Genomic_DNA"/>
</dbReference>
<keyword evidence="2" id="KW-0732">Signal</keyword>
<feature type="chain" id="PRO_5023083936" description="Secreted protein" evidence="2">
    <location>
        <begin position="19"/>
        <end position="113"/>
    </location>
</feature>